<evidence type="ECO:0000313" key="2">
    <source>
        <dbReference type="EMBL" id="KZT39783.1"/>
    </source>
</evidence>
<protein>
    <recommendedName>
        <fullName evidence="4">ATP synthase complex subunit H</fullName>
    </recommendedName>
</protein>
<dbReference type="Proteomes" id="UP000076798">
    <property type="component" value="Unassembled WGS sequence"/>
</dbReference>
<evidence type="ECO:0000256" key="1">
    <source>
        <dbReference type="SAM" id="MobiDB-lite"/>
    </source>
</evidence>
<name>A0A166ENP0_9AGAM</name>
<dbReference type="PANTHER" id="PTHR28207">
    <property type="entry name" value="ATP SYNTHASE SUBUNIT H, MITOCHONDRIAL"/>
    <property type="match status" value="1"/>
</dbReference>
<evidence type="ECO:0000313" key="3">
    <source>
        <dbReference type="Proteomes" id="UP000076798"/>
    </source>
</evidence>
<reference evidence="2 3" key="1">
    <citation type="journal article" date="2016" name="Mol. Biol. Evol.">
        <title>Comparative Genomics of Early-Diverging Mushroom-Forming Fungi Provides Insights into the Origins of Lignocellulose Decay Capabilities.</title>
        <authorList>
            <person name="Nagy L.G."/>
            <person name="Riley R."/>
            <person name="Tritt A."/>
            <person name="Adam C."/>
            <person name="Daum C."/>
            <person name="Floudas D."/>
            <person name="Sun H."/>
            <person name="Yadav J.S."/>
            <person name="Pangilinan J."/>
            <person name="Larsson K.H."/>
            <person name="Matsuura K."/>
            <person name="Barry K."/>
            <person name="Labutti K."/>
            <person name="Kuo R."/>
            <person name="Ohm R.A."/>
            <person name="Bhattacharya S.S."/>
            <person name="Shirouzu T."/>
            <person name="Yoshinaga Y."/>
            <person name="Martin F.M."/>
            <person name="Grigoriev I.V."/>
            <person name="Hibbett D.S."/>
        </authorList>
    </citation>
    <scope>NUCLEOTIDE SEQUENCE [LARGE SCALE GENOMIC DNA]</scope>
    <source>
        <strain evidence="2 3">HHB10207 ss-3</strain>
    </source>
</reference>
<dbReference type="OrthoDB" id="274752at2759"/>
<dbReference type="Pfam" id="PF10775">
    <property type="entry name" value="ATP_sub_h"/>
    <property type="match status" value="1"/>
</dbReference>
<feature type="compositionally biased region" description="Low complexity" evidence="1">
    <location>
        <begin position="90"/>
        <end position="103"/>
    </location>
</feature>
<keyword evidence="3" id="KW-1185">Reference proteome</keyword>
<proteinExistence type="predicted"/>
<evidence type="ECO:0008006" key="4">
    <source>
        <dbReference type="Google" id="ProtNLM"/>
    </source>
</evidence>
<dbReference type="InterPro" id="IPR019711">
    <property type="entry name" value="ATP_synth_F0_suH"/>
</dbReference>
<sequence>MLKHAASAISQASRVRGARLISASAVSRKDLVQDLYLRELKAYKPPPQAKDAHVGSVKSYSAPSPPKPPAVPADLAAELSKYDAEEPDLAESVTTTATSAEEGTSGGAKEFLAFLEQDLPKREAHH</sequence>
<feature type="region of interest" description="Disordered" evidence="1">
    <location>
        <begin position="43"/>
        <end position="109"/>
    </location>
</feature>
<dbReference type="STRING" id="1314776.A0A166ENP0"/>
<dbReference type="AlphaFoldDB" id="A0A166ENP0"/>
<dbReference type="EMBL" id="KV428041">
    <property type="protein sequence ID" value="KZT39783.1"/>
    <property type="molecule type" value="Genomic_DNA"/>
</dbReference>
<dbReference type="GO" id="GO:0046933">
    <property type="term" value="F:proton-transporting ATP synthase activity, rotational mechanism"/>
    <property type="evidence" value="ECO:0007669"/>
    <property type="project" value="TreeGrafter"/>
</dbReference>
<accession>A0A166ENP0</accession>
<dbReference type="PANTHER" id="PTHR28207:SF1">
    <property type="entry name" value="ATP SYNTHASE SUBUNIT H, MITOCHONDRIAL"/>
    <property type="match status" value="1"/>
</dbReference>
<organism evidence="2 3">
    <name type="scientific">Sistotremastrum suecicum HHB10207 ss-3</name>
    <dbReference type="NCBI Taxonomy" id="1314776"/>
    <lineage>
        <taxon>Eukaryota</taxon>
        <taxon>Fungi</taxon>
        <taxon>Dikarya</taxon>
        <taxon>Basidiomycota</taxon>
        <taxon>Agaricomycotina</taxon>
        <taxon>Agaricomycetes</taxon>
        <taxon>Sistotremastrales</taxon>
        <taxon>Sistotremastraceae</taxon>
        <taxon>Sistotremastrum</taxon>
    </lineage>
</organism>
<gene>
    <name evidence="2" type="ORF">SISSUDRAFT_1060842</name>
</gene>